<evidence type="ECO:0000313" key="11">
    <source>
        <dbReference type="Proteomes" id="UP000184211"/>
    </source>
</evidence>
<reference evidence="11" key="1">
    <citation type="submission" date="2016-11" db="EMBL/GenBank/DDBJ databases">
        <authorList>
            <person name="Varghese N."/>
            <person name="Submissions S."/>
        </authorList>
    </citation>
    <scope>NUCLEOTIDE SEQUENCE [LARGE SCALE GENOMIC DNA]</scope>
    <source>
        <strain evidence="11">DSM 28223</strain>
    </source>
</reference>
<evidence type="ECO:0000256" key="2">
    <source>
        <dbReference type="ARBA" id="ARBA00010072"/>
    </source>
</evidence>
<evidence type="ECO:0000256" key="3">
    <source>
        <dbReference type="ARBA" id="ARBA00022448"/>
    </source>
</evidence>
<evidence type="ECO:0000256" key="5">
    <source>
        <dbReference type="ARBA" id="ARBA00022692"/>
    </source>
</evidence>
<dbReference type="InterPro" id="IPR043429">
    <property type="entry name" value="ArtM/GltK/GlnP/TcyL/YhdX-like"/>
</dbReference>
<sequence>MPRISHTRPGEGRTLPRPDSDHGWLRTVRDGFFSGWISGAITVVFVAGLATILPSVWRWAVADAVWYTTDPSACRAASGACWAVVAEKYRVILFGTYPYDQHWRGALVVLFVTGLAVLSSVPRLWSARLFVVWAVAAVTVAVLMFGGIFGLPYVGTNQWGGLPLTMIVFITSVVFGLPLAVVLALGRRSHLPVIRAVCIGVIEIVRGLPLVSVLFMMIILLPLFLPSDLTVDKLLRALIGMVVFFGAYAAEVVRGGLQAIPAGQYDAAKALGLGYWPSMFKIILPQALRIVIPALMNDIIRAFKNTTFVSVIGIFDMLGATKASLRDVDWVRYSTEAYIFVALVFFLYCFAMSRYSQFIETRLGREDTR</sequence>
<dbReference type="PANTHER" id="PTHR30614:SF41">
    <property type="entry name" value="INNER MEMBRANE AMINO-ACID ABC TRANSPORTER PERMEASE PROTEIN YHDY"/>
    <property type="match status" value="1"/>
</dbReference>
<keyword evidence="5 8" id="KW-0812">Transmembrane</keyword>
<feature type="transmembrane region" description="Helical" evidence="8">
    <location>
        <begin position="166"/>
        <end position="186"/>
    </location>
</feature>
<dbReference type="EMBL" id="FQWM01000001">
    <property type="protein sequence ID" value="SHG62545.1"/>
    <property type="molecule type" value="Genomic_DNA"/>
</dbReference>
<feature type="transmembrane region" description="Helical" evidence="8">
    <location>
        <begin position="207"/>
        <end position="225"/>
    </location>
</feature>
<dbReference type="NCBIfam" id="TIGR01726">
    <property type="entry name" value="HEQRo_perm_3TM"/>
    <property type="match status" value="1"/>
</dbReference>
<evidence type="ECO:0000256" key="7">
    <source>
        <dbReference type="ARBA" id="ARBA00023136"/>
    </source>
</evidence>
<feature type="transmembrane region" description="Helical" evidence="8">
    <location>
        <begin position="237"/>
        <end position="257"/>
    </location>
</feature>
<evidence type="ECO:0000259" key="9">
    <source>
        <dbReference type="PROSITE" id="PS50928"/>
    </source>
</evidence>
<dbReference type="OrthoDB" id="9771188at2"/>
<dbReference type="PROSITE" id="PS50928">
    <property type="entry name" value="ABC_TM1"/>
    <property type="match status" value="1"/>
</dbReference>
<accession>A0A1M5LC77</accession>
<dbReference type="PANTHER" id="PTHR30614">
    <property type="entry name" value="MEMBRANE COMPONENT OF AMINO ACID ABC TRANSPORTER"/>
    <property type="match status" value="1"/>
</dbReference>
<evidence type="ECO:0000313" key="10">
    <source>
        <dbReference type="EMBL" id="SHG62545.1"/>
    </source>
</evidence>
<gene>
    <name evidence="10" type="ORF">SAMN04488044_1217</name>
</gene>
<dbReference type="Proteomes" id="UP000184211">
    <property type="component" value="Unassembled WGS sequence"/>
</dbReference>
<dbReference type="Gene3D" id="1.10.3720.10">
    <property type="entry name" value="MetI-like"/>
    <property type="match status" value="1"/>
</dbReference>
<feature type="domain" description="ABC transmembrane type-1" evidence="9">
    <location>
        <begin position="158"/>
        <end position="351"/>
    </location>
</feature>
<dbReference type="GO" id="GO:0043190">
    <property type="term" value="C:ATP-binding cassette (ABC) transporter complex"/>
    <property type="evidence" value="ECO:0007669"/>
    <property type="project" value="InterPro"/>
</dbReference>
<evidence type="ECO:0000256" key="1">
    <source>
        <dbReference type="ARBA" id="ARBA00004429"/>
    </source>
</evidence>
<dbReference type="InterPro" id="IPR000515">
    <property type="entry name" value="MetI-like"/>
</dbReference>
<keyword evidence="6 8" id="KW-1133">Transmembrane helix</keyword>
<evidence type="ECO:0000256" key="6">
    <source>
        <dbReference type="ARBA" id="ARBA00022989"/>
    </source>
</evidence>
<keyword evidence="11" id="KW-1185">Reference proteome</keyword>
<evidence type="ECO:0000256" key="4">
    <source>
        <dbReference type="ARBA" id="ARBA00022475"/>
    </source>
</evidence>
<name>A0A1M5LC77_9RHOB</name>
<dbReference type="STRING" id="870908.SAMN04488044_1217"/>
<feature type="transmembrane region" description="Helical" evidence="8">
    <location>
        <begin position="103"/>
        <end position="122"/>
    </location>
</feature>
<protein>
    <submittedName>
        <fullName evidence="10">General L-amino acid transport system permease protein</fullName>
    </submittedName>
</protein>
<evidence type="ECO:0000256" key="8">
    <source>
        <dbReference type="RuleBase" id="RU363032"/>
    </source>
</evidence>
<dbReference type="RefSeq" id="WP_072791570.1">
    <property type="nucleotide sequence ID" value="NZ_FQWM01000001.1"/>
</dbReference>
<dbReference type="InterPro" id="IPR010065">
    <property type="entry name" value="AA_ABC_transptr_permease_3TM"/>
</dbReference>
<dbReference type="CDD" id="cd06261">
    <property type="entry name" value="TM_PBP2"/>
    <property type="match status" value="1"/>
</dbReference>
<dbReference type="SUPFAM" id="SSF161098">
    <property type="entry name" value="MetI-like"/>
    <property type="match status" value="1"/>
</dbReference>
<keyword evidence="7 8" id="KW-0472">Membrane</keyword>
<dbReference type="GO" id="GO:0006865">
    <property type="term" value="P:amino acid transport"/>
    <property type="evidence" value="ECO:0007669"/>
    <property type="project" value="TreeGrafter"/>
</dbReference>
<feature type="transmembrane region" description="Helical" evidence="8">
    <location>
        <begin position="36"/>
        <end position="57"/>
    </location>
</feature>
<comment type="similarity">
    <text evidence="2">Belongs to the binding-protein-dependent transport system permease family. HisMQ subfamily.</text>
</comment>
<dbReference type="Pfam" id="PF00528">
    <property type="entry name" value="BPD_transp_1"/>
    <property type="match status" value="1"/>
</dbReference>
<feature type="transmembrane region" description="Helical" evidence="8">
    <location>
        <begin position="337"/>
        <end position="355"/>
    </location>
</feature>
<dbReference type="GO" id="GO:0022857">
    <property type="term" value="F:transmembrane transporter activity"/>
    <property type="evidence" value="ECO:0007669"/>
    <property type="project" value="InterPro"/>
</dbReference>
<dbReference type="AlphaFoldDB" id="A0A1M5LC77"/>
<organism evidence="10 11">
    <name type="scientific">Cognatishimia maritima</name>
    <dbReference type="NCBI Taxonomy" id="870908"/>
    <lineage>
        <taxon>Bacteria</taxon>
        <taxon>Pseudomonadati</taxon>
        <taxon>Pseudomonadota</taxon>
        <taxon>Alphaproteobacteria</taxon>
        <taxon>Rhodobacterales</taxon>
        <taxon>Paracoccaceae</taxon>
        <taxon>Cognatishimia</taxon>
    </lineage>
</organism>
<keyword evidence="3 8" id="KW-0813">Transport</keyword>
<dbReference type="InterPro" id="IPR035906">
    <property type="entry name" value="MetI-like_sf"/>
</dbReference>
<proteinExistence type="inferred from homology"/>
<comment type="subcellular location">
    <subcellularLocation>
        <location evidence="1">Cell inner membrane</location>
        <topology evidence="1">Multi-pass membrane protein</topology>
    </subcellularLocation>
    <subcellularLocation>
        <location evidence="8">Cell membrane</location>
        <topology evidence="8">Multi-pass membrane protein</topology>
    </subcellularLocation>
</comment>
<feature type="transmembrane region" description="Helical" evidence="8">
    <location>
        <begin position="129"/>
        <end position="154"/>
    </location>
</feature>
<keyword evidence="4" id="KW-1003">Cell membrane</keyword>